<keyword evidence="1" id="KW-0812">Transmembrane</keyword>
<dbReference type="InterPro" id="IPR004891">
    <property type="entry name" value="Mercury-R_MerC"/>
</dbReference>
<proteinExistence type="predicted"/>
<comment type="caution">
    <text evidence="2">The sequence shown here is derived from an EMBL/GenBank/DDBJ whole genome shotgun (WGS) entry which is preliminary data.</text>
</comment>
<dbReference type="EMBL" id="JAILXK010000001">
    <property type="protein sequence ID" value="MBY4635926.1"/>
    <property type="molecule type" value="Genomic_DNA"/>
</dbReference>
<keyword evidence="1" id="KW-1133">Transmembrane helix</keyword>
<keyword evidence="3" id="KW-1185">Reference proteome</keyword>
<evidence type="ECO:0000256" key="1">
    <source>
        <dbReference type="SAM" id="Phobius"/>
    </source>
</evidence>
<dbReference type="Pfam" id="PF03203">
    <property type="entry name" value="MerC"/>
    <property type="match status" value="1"/>
</dbReference>
<dbReference type="RefSeq" id="WP_201926876.1">
    <property type="nucleotide sequence ID" value="NZ_JAERPO010000001.1"/>
</dbReference>
<keyword evidence="1" id="KW-0472">Membrane</keyword>
<feature type="transmembrane region" description="Helical" evidence="1">
    <location>
        <begin position="81"/>
        <end position="99"/>
    </location>
</feature>
<dbReference type="Proteomes" id="UP001166571">
    <property type="component" value="Unassembled WGS sequence"/>
</dbReference>
<feature type="transmembrane region" description="Helical" evidence="1">
    <location>
        <begin position="21"/>
        <end position="44"/>
    </location>
</feature>
<accession>A0ABS7MCX3</accession>
<name>A0ABS7MCX3_9SPHN</name>
<organism evidence="2 3">
    <name type="scientific">Sphingopyxis jiangsuensis</name>
    <dbReference type="NCBI Taxonomy" id="2871171"/>
    <lineage>
        <taxon>Bacteria</taxon>
        <taxon>Pseudomonadati</taxon>
        <taxon>Pseudomonadota</taxon>
        <taxon>Alphaproteobacteria</taxon>
        <taxon>Sphingomonadales</taxon>
        <taxon>Sphingomonadaceae</taxon>
        <taxon>Sphingopyxis</taxon>
    </lineage>
</organism>
<gene>
    <name evidence="2" type="ORF">K5P26_02080</name>
</gene>
<evidence type="ECO:0000313" key="2">
    <source>
        <dbReference type="EMBL" id="MBY4635926.1"/>
    </source>
</evidence>
<feature type="transmembrane region" description="Helical" evidence="1">
    <location>
        <begin position="111"/>
        <end position="130"/>
    </location>
</feature>
<protein>
    <submittedName>
        <fullName evidence="2">MerC domain-containing protein</fullName>
    </submittedName>
</protein>
<feature type="transmembrane region" description="Helical" evidence="1">
    <location>
        <begin position="56"/>
        <end position="74"/>
    </location>
</feature>
<reference evidence="2" key="1">
    <citation type="submission" date="2021-08" db="EMBL/GenBank/DDBJ databases">
        <title>Sphingopyxis panaciterrulae sp. nov., isolated from the surface water of the Yellow Sea.</title>
        <authorList>
            <person name="Gao Z."/>
            <person name="Zhang D."/>
            <person name="Zhang A."/>
        </authorList>
    </citation>
    <scope>NUCLEOTIDE SEQUENCE</scope>
    <source>
        <strain evidence="2">XHP0097</strain>
    </source>
</reference>
<evidence type="ECO:0000313" key="3">
    <source>
        <dbReference type="Proteomes" id="UP001166571"/>
    </source>
</evidence>
<sequence length="142" mass="14837">MSLAVAHRPSLRHRAADLAGVALSVACLVHCLALPLALVLAPALSTWLDLSGEVHAAILMLALPAALVAMVGGWRRHRRPMPALLAATGLTLLALGLAAHETWLPVADPEIADRFFSGAGALLLAGAHLINWRRGGHPATHD</sequence>